<evidence type="ECO:0000256" key="3">
    <source>
        <dbReference type="ARBA" id="ARBA00023157"/>
    </source>
</evidence>
<protein>
    <recommendedName>
        <fullName evidence="4">Basic blue protein</fullName>
    </recommendedName>
    <alternativeName>
        <fullName evidence="5">Plantacyanin</fullName>
    </alternativeName>
</protein>
<dbReference type="GO" id="GO:0009055">
    <property type="term" value="F:electron transfer activity"/>
    <property type="evidence" value="ECO:0007669"/>
    <property type="project" value="InterPro"/>
</dbReference>
<feature type="chain" id="PRO_5042983829" description="Basic blue protein" evidence="6">
    <location>
        <begin position="28"/>
        <end position="123"/>
    </location>
</feature>
<dbReference type="FunFam" id="2.60.40.420:FF:000013">
    <property type="entry name" value="basic blue protein-like"/>
    <property type="match status" value="1"/>
</dbReference>
<evidence type="ECO:0000256" key="2">
    <source>
        <dbReference type="ARBA" id="ARBA00023008"/>
    </source>
</evidence>
<dbReference type="PANTHER" id="PTHR33021">
    <property type="entry name" value="BLUE COPPER PROTEIN"/>
    <property type="match status" value="1"/>
</dbReference>
<dbReference type="GO" id="GO:0005886">
    <property type="term" value="C:plasma membrane"/>
    <property type="evidence" value="ECO:0007669"/>
    <property type="project" value="TreeGrafter"/>
</dbReference>
<proteinExistence type="predicted"/>
<evidence type="ECO:0000313" key="9">
    <source>
        <dbReference type="Proteomes" id="UP001386955"/>
    </source>
</evidence>
<gene>
    <name evidence="8" type="ORF">VNO78_10855</name>
</gene>
<dbReference type="EMBL" id="JAYMYS010000003">
    <property type="protein sequence ID" value="KAK7399667.1"/>
    <property type="molecule type" value="Genomic_DNA"/>
</dbReference>
<dbReference type="InterPro" id="IPR008972">
    <property type="entry name" value="Cupredoxin"/>
</dbReference>
<dbReference type="InterPro" id="IPR003245">
    <property type="entry name" value="Phytocyanin_dom"/>
</dbReference>
<dbReference type="InterPro" id="IPR041844">
    <property type="entry name" value="Plantacyanin"/>
</dbReference>
<evidence type="ECO:0000256" key="4">
    <source>
        <dbReference type="ARBA" id="ARBA00071970"/>
    </source>
</evidence>
<keyword evidence="1" id="KW-0479">Metal-binding</keyword>
<keyword evidence="9" id="KW-1185">Reference proteome</keyword>
<dbReference type="InterPro" id="IPR039391">
    <property type="entry name" value="Phytocyanin-like"/>
</dbReference>
<accession>A0AAN9XND1</accession>
<dbReference type="GO" id="GO:0046872">
    <property type="term" value="F:metal ion binding"/>
    <property type="evidence" value="ECO:0007669"/>
    <property type="project" value="UniProtKB-KW"/>
</dbReference>
<dbReference type="CDD" id="cd11013">
    <property type="entry name" value="Plantacyanin"/>
    <property type="match status" value="1"/>
</dbReference>
<keyword evidence="2" id="KW-0186">Copper</keyword>
<evidence type="ECO:0000256" key="5">
    <source>
        <dbReference type="ARBA" id="ARBA00082491"/>
    </source>
</evidence>
<keyword evidence="6" id="KW-0732">Signal</keyword>
<dbReference type="Gene3D" id="2.60.40.420">
    <property type="entry name" value="Cupredoxins - blue copper proteins"/>
    <property type="match status" value="1"/>
</dbReference>
<dbReference type="AlphaFoldDB" id="A0AAN9XND1"/>
<evidence type="ECO:0000259" key="7">
    <source>
        <dbReference type="PROSITE" id="PS51485"/>
    </source>
</evidence>
<dbReference type="SUPFAM" id="SSF49503">
    <property type="entry name" value="Cupredoxins"/>
    <property type="match status" value="1"/>
</dbReference>
<evidence type="ECO:0000256" key="1">
    <source>
        <dbReference type="ARBA" id="ARBA00022723"/>
    </source>
</evidence>
<evidence type="ECO:0000313" key="8">
    <source>
        <dbReference type="EMBL" id="KAK7399667.1"/>
    </source>
</evidence>
<feature type="signal peptide" evidence="6">
    <location>
        <begin position="1"/>
        <end position="27"/>
    </location>
</feature>
<dbReference type="PROSITE" id="PS51485">
    <property type="entry name" value="PHYTOCYANIN"/>
    <property type="match status" value="1"/>
</dbReference>
<sequence>MGRGSAVVVVVLASLLLMVVHTQMASAATYIVGDRSGWTFNTVAWPNGKRFRAGDTLVFKYNRVAHNVVVVNKTGYNSCKTPRGSKVYQSGNDQIRLAKGENYFICNYVGHCESGMKIAVTAV</sequence>
<reference evidence="8 9" key="1">
    <citation type="submission" date="2024-01" db="EMBL/GenBank/DDBJ databases">
        <title>The genomes of 5 underutilized Papilionoideae crops provide insights into root nodulation and disease resistanc.</title>
        <authorList>
            <person name="Jiang F."/>
        </authorList>
    </citation>
    <scope>NUCLEOTIDE SEQUENCE [LARGE SCALE GENOMIC DNA]</scope>
    <source>
        <strain evidence="8">DUOXIRENSHENG_FW03</strain>
        <tissue evidence="8">Leaves</tissue>
    </source>
</reference>
<organism evidence="8 9">
    <name type="scientific">Psophocarpus tetragonolobus</name>
    <name type="common">Winged bean</name>
    <name type="synonym">Dolichos tetragonolobus</name>
    <dbReference type="NCBI Taxonomy" id="3891"/>
    <lineage>
        <taxon>Eukaryota</taxon>
        <taxon>Viridiplantae</taxon>
        <taxon>Streptophyta</taxon>
        <taxon>Embryophyta</taxon>
        <taxon>Tracheophyta</taxon>
        <taxon>Spermatophyta</taxon>
        <taxon>Magnoliopsida</taxon>
        <taxon>eudicotyledons</taxon>
        <taxon>Gunneridae</taxon>
        <taxon>Pentapetalae</taxon>
        <taxon>rosids</taxon>
        <taxon>fabids</taxon>
        <taxon>Fabales</taxon>
        <taxon>Fabaceae</taxon>
        <taxon>Papilionoideae</taxon>
        <taxon>50 kb inversion clade</taxon>
        <taxon>NPAAA clade</taxon>
        <taxon>indigoferoid/millettioid clade</taxon>
        <taxon>Phaseoleae</taxon>
        <taxon>Psophocarpus</taxon>
    </lineage>
</organism>
<evidence type="ECO:0000256" key="6">
    <source>
        <dbReference type="SAM" id="SignalP"/>
    </source>
</evidence>
<dbReference type="Proteomes" id="UP001386955">
    <property type="component" value="Unassembled WGS sequence"/>
</dbReference>
<feature type="domain" description="Phytocyanin" evidence="7">
    <location>
        <begin position="28"/>
        <end position="123"/>
    </location>
</feature>
<dbReference type="PANTHER" id="PTHR33021:SF515">
    <property type="entry name" value="BASIC BLUE-LIKE PROTEIN"/>
    <property type="match status" value="1"/>
</dbReference>
<name>A0AAN9XND1_PSOTE</name>
<comment type="caution">
    <text evidence="8">The sequence shown here is derived from an EMBL/GenBank/DDBJ whole genome shotgun (WGS) entry which is preliminary data.</text>
</comment>
<dbReference type="Pfam" id="PF02298">
    <property type="entry name" value="Cu_bind_like"/>
    <property type="match status" value="1"/>
</dbReference>
<keyword evidence="3" id="KW-1015">Disulfide bond</keyword>